<dbReference type="Proteomes" id="UP000036406">
    <property type="component" value="Chromosome"/>
</dbReference>
<proteinExistence type="inferred from homology"/>
<dbReference type="EMBL" id="CP011494">
    <property type="protein sequence ID" value="AKO52616.1"/>
    <property type="molecule type" value="Genomic_DNA"/>
</dbReference>
<name>A0A0H4I0X6_9GAMM</name>
<dbReference type="Gene3D" id="3.40.50.2300">
    <property type="match status" value="2"/>
</dbReference>
<dbReference type="AlphaFoldDB" id="A0A0H4I0X6"/>
<feature type="chain" id="PRO_5005205976" evidence="3">
    <location>
        <begin position="25"/>
        <end position="385"/>
    </location>
</feature>
<dbReference type="KEGG" id="mpq:ABA45_09515"/>
<dbReference type="PANTHER" id="PTHR47628:SF1">
    <property type="entry name" value="ALIPHATIC AMIDASE EXPRESSION-REGULATING PROTEIN"/>
    <property type="match status" value="1"/>
</dbReference>
<dbReference type="CDD" id="cd06331">
    <property type="entry name" value="PBP1_AmiC-like"/>
    <property type="match status" value="1"/>
</dbReference>
<accession>A0A0H4I0X6</accession>
<feature type="signal peptide" evidence="3">
    <location>
        <begin position="1"/>
        <end position="24"/>
    </location>
</feature>
<dbReference type="InterPro" id="IPR028081">
    <property type="entry name" value="Leu-bd"/>
</dbReference>
<keyword evidence="6" id="KW-1185">Reference proteome</keyword>
<evidence type="ECO:0000256" key="2">
    <source>
        <dbReference type="ARBA" id="ARBA00022729"/>
    </source>
</evidence>
<keyword evidence="2 3" id="KW-0732">Signal</keyword>
<gene>
    <name evidence="5" type="ORF">ABA45_09515</name>
</gene>
<evidence type="ECO:0000259" key="4">
    <source>
        <dbReference type="Pfam" id="PF13458"/>
    </source>
</evidence>
<reference evidence="5 6" key="1">
    <citation type="submission" date="2015-05" db="EMBL/GenBank/DDBJ databases">
        <title>Complete genome of Marinobacter psychrophilus strain 20041T isolated from sea-ice of the Canadian Basin.</title>
        <authorList>
            <person name="Song L."/>
            <person name="Ren L."/>
            <person name="Yu Y."/>
            <person name="Wang X."/>
        </authorList>
    </citation>
    <scope>NUCLEOTIDE SEQUENCE [LARGE SCALE GENOMIC DNA]</scope>
    <source>
        <strain evidence="5 6">20041</strain>
    </source>
</reference>
<dbReference type="SUPFAM" id="SSF53822">
    <property type="entry name" value="Periplasmic binding protein-like I"/>
    <property type="match status" value="1"/>
</dbReference>
<evidence type="ECO:0000313" key="6">
    <source>
        <dbReference type="Proteomes" id="UP000036406"/>
    </source>
</evidence>
<evidence type="ECO:0000256" key="3">
    <source>
        <dbReference type="SAM" id="SignalP"/>
    </source>
</evidence>
<dbReference type="RefSeq" id="WP_048385640.1">
    <property type="nucleotide sequence ID" value="NZ_CP011494.1"/>
</dbReference>
<feature type="domain" description="Leucine-binding protein" evidence="4">
    <location>
        <begin position="27"/>
        <end position="357"/>
    </location>
</feature>
<dbReference type="InterPro" id="IPR028082">
    <property type="entry name" value="Peripla_BP_I"/>
</dbReference>
<dbReference type="PANTHER" id="PTHR47628">
    <property type="match status" value="1"/>
</dbReference>
<dbReference type="Pfam" id="PF13458">
    <property type="entry name" value="Peripla_BP_6"/>
    <property type="match status" value="1"/>
</dbReference>
<evidence type="ECO:0000313" key="5">
    <source>
        <dbReference type="EMBL" id="AKO52616.1"/>
    </source>
</evidence>
<dbReference type="STRING" id="330734.ABA45_09515"/>
<organism evidence="5 6">
    <name type="scientific">Marinobacter psychrophilus</name>
    <dbReference type="NCBI Taxonomy" id="330734"/>
    <lineage>
        <taxon>Bacteria</taxon>
        <taxon>Pseudomonadati</taxon>
        <taxon>Pseudomonadota</taxon>
        <taxon>Gammaproteobacteria</taxon>
        <taxon>Pseudomonadales</taxon>
        <taxon>Marinobacteraceae</taxon>
        <taxon>Marinobacter</taxon>
    </lineage>
</organism>
<protein>
    <submittedName>
        <fullName evidence="5">Amino acid ABC transporter</fullName>
    </submittedName>
</protein>
<comment type="similarity">
    <text evidence="1">Belongs to the leucine-binding protein family.</text>
</comment>
<dbReference type="PATRIC" id="fig|330734.3.peg.2000"/>
<evidence type="ECO:0000256" key="1">
    <source>
        <dbReference type="ARBA" id="ARBA00010062"/>
    </source>
</evidence>
<sequence>MSIAKKIVTLAGVVCLTVTTWAVASDPIVIGVPTGLSGANSTVAPAVVQSSEMAVAEINESGGILGRQVKLEIADDGSGASGAQRAFDDLIINRNADVIISMETSAARNAGIPIVERNQVPYIYTSLYEGRSCSPYLFANGAVPEQMVGPIVDYFIDEKASKRFFLVGSDYAFGRGMLEFTRNYIEERGGEVVAEEYQPMNATDWTSIISQMRREKPDAVIMSTAGGAPNVTLQRQYKAAGMQALVGNLSVDELTAQSMGADAEGIYISASYLTAIKSDVNSRFLERMETYFGSKLLTPNDLSVPQYDAIYLYKAAVEMAGTTDADAVIEALAKVSFDGPRGTVQMSAQRHAPLTMHLGRVQGNGSVEVVQIFKNVDPGEQCPTT</sequence>